<dbReference type="Proteomes" id="UP000008721">
    <property type="component" value="Chromosome"/>
</dbReference>
<dbReference type="eggNOG" id="COG2205">
    <property type="taxonomic scope" value="Bacteria"/>
</dbReference>
<dbReference type="OrthoDB" id="9762826at2"/>
<dbReference type="HOGENOM" id="CLU_683207_0_0_7"/>
<evidence type="ECO:0000256" key="9">
    <source>
        <dbReference type="SAM" id="Phobius"/>
    </source>
</evidence>
<protein>
    <recommendedName>
        <fullName evidence="3">histidine kinase</fullName>
        <ecNumber evidence="3">2.7.13.3</ecNumber>
    </recommendedName>
</protein>
<reference evidence="10 11" key="1">
    <citation type="journal article" date="2012" name="Stand. Genomic Sci.">
        <title>Complete genome sequence of the sulfur compounds oxidizing chemolithoautotroph Sulfuricurvum kujiense type strain (YK-1(T)).</title>
        <authorList>
            <person name="Han C."/>
            <person name="Kotsyurbenko O."/>
            <person name="Chertkov O."/>
            <person name="Held B."/>
            <person name="Lapidus A."/>
            <person name="Nolan M."/>
            <person name="Lucas S."/>
            <person name="Hammon N."/>
            <person name="Deshpande S."/>
            <person name="Cheng J.F."/>
            <person name="Tapia R."/>
            <person name="Goodwin L.A."/>
            <person name="Pitluck S."/>
            <person name="Liolios K."/>
            <person name="Pagani I."/>
            <person name="Ivanova N."/>
            <person name="Mavromatis K."/>
            <person name="Mikhailova N."/>
            <person name="Pati A."/>
            <person name="Chen A."/>
            <person name="Palaniappan K."/>
            <person name="Land M."/>
            <person name="Hauser L."/>
            <person name="Chang Y.J."/>
            <person name="Jeffries C.D."/>
            <person name="Brambilla E.M."/>
            <person name="Rohde M."/>
            <person name="Spring S."/>
            <person name="Sikorski J."/>
            <person name="Goker M."/>
            <person name="Woyke T."/>
            <person name="Bristow J."/>
            <person name="Eisen J.A."/>
            <person name="Markowitz V."/>
            <person name="Hugenholtz P."/>
            <person name="Kyrpides N.C."/>
            <person name="Klenk H.P."/>
            <person name="Detter J.C."/>
        </authorList>
    </citation>
    <scope>NUCLEOTIDE SEQUENCE [LARGE SCALE GENOMIC DNA]</scope>
    <source>
        <strain evidence="11">ATCC BAA-921 / DSM 16994 / JCM 11577 / YK-1</strain>
    </source>
</reference>
<dbReference type="EMBL" id="CP002355">
    <property type="protein sequence ID" value="ADR34917.1"/>
    <property type="molecule type" value="Genomic_DNA"/>
</dbReference>
<evidence type="ECO:0000256" key="6">
    <source>
        <dbReference type="ARBA" id="ARBA00022777"/>
    </source>
</evidence>
<dbReference type="RefSeq" id="WP_013461114.1">
    <property type="nucleotide sequence ID" value="NC_014762.1"/>
</dbReference>
<comment type="catalytic activity">
    <reaction evidence="1">
        <text>ATP + protein L-histidine = ADP + protein N-phospho-L-histidine.</text>
        <dbReference type="EC" id="2.7.13.3"/>
    </reaction>
</comment>
<evidence type="ECO:0000256" key="2">
    <source>
        <dbReference type="ARBA" id="ARBA00004141"/>
    </source>
</evidence>
<keyword evidence="5" id="KW-0808">Transferase</keyword>
<dbReference type="SUPFAM" id="SSF47384">
    <property type="entry name" value="Homodimeric domain of signal transducing histidine kinase"/>
    <property type="match status" value="1"/>
</dbReference>
<evidence type="ECO:0000256" key="4">
    <source>
        <dbReference type="ARBA" id="ARBA00022553"/>
    </source>
</evidence>
<evidence type="ECO:0000256" key="1">
    <source>
        <dbReference type="ARBA" id="ARBA00000085"/>
    </source>
</evidence>
<dbReference type="GO" id="GO:0005886">
    <property type="term" value="C:plasma membrane"/>
    <property type="evidence" value="ECO:0007669"/>
    <property type="project" value="TreeGrafter"/>
</dbReference>
<dbReference type="KEGG" id="sku:Sulku_2257"/>
<dbReference type="EC" id="2.7.13.3" evidence="3"/>
<dbReference type="PANTHER" id="PTHR45436">
    <property type="entry name" value="SENSOR HISTIDINE KINASE YKOH"/>
    <property type="match status" value="1"/>
</dbReference>
<dbReference type="InterPro" id="IPR036097">
    <property type="entry name" value="HisK_dim/P_sf"/>
</dbReference>
<accession>E4TX51</accession>
<keyword evidence="4" id="KW-0597">Phosphoprotein</keyword>
<dbReference type="AlphaFoldDB" id="E4TX51"/>
<dbReference type="InterPro" id="IPR050428">
    <property type="entry name" value="TCS_sensor_his_kinase"/>
</dbReference>
<keyword evidence="7" id="KW-0902">Two-component regulatory system</keyword>
<sequence>MRFKWAASLKFKISLIFAIGLAIAFSINLLIAVKAIHTQKEEDVEKVLAHLLVESRDEYISGTQLTPSSDINFLYKIPHNVMIISDSEVNALRFVVSPNPYRTNNKIIVSSIKLTNNYYLNAISDHRKIDKATNKYTQRLLLQYVLSLIVILIIAIFTLDFYMKPLEVLAGKTRKWKNDSAFDLSLDDASSEIKEVSTAFTGLIKRLEGYRLKEAELFREAAHELKTPLALMRSRLDVYDSSNTYTKRQFIIDLGNDIERLTRELKNVLFLESSDFEEASDIEIMHMFKTLETKMGILIQRKRLTLQLPKETFSVVASEKLLFKVLGALLENAITYAKEGSTVEIGCNPLERKFWIGNQIGNEKYLFSSKIGEKILKRLSHEIGFDYSIMHDESSFSIELAFR</sequence>
<dbReference type="GO" id="GO:0000155">
    <property type="term" value="F:phosphorelay sensor kinase activity"/>
    <property type="evidence" value="ECO:0007669"/>
    <property type="project" value="InterPro"/>
</dbReference>
<gene>
    <name evidence="10" type="ordered locus">Sulku_2257</name>
</gene>
<evidence type="ECO:0000313" key="11">
    <source>
        <dbReference type="Proteomes" id="UP000008721"/>
    </source>
</evidence>
<dbReference type="Gene3D" id="1.10.287.130">
    <property type="match status" value="1"/>
</dbReference>
<evidence type="ECO:0000256" key="8">
    <source>
        <dbReference type="ARBA" id="ARBA00023136"/>
    </source>
</evidence>
<keyword evidence="11" id="KW-1185">Reference proteome</keyword>
<dbReference type="STRING" id="709032.Sulku_2257"/>
<comment type="subcellular location">
    <subcellularLocation>
        <location evidence="2">Membrane</location>
        <topology evidence="2">Multi-pass membrane protein</topology>
    </subcellularLocation>
</comment>
<evidence type="ECO:0000256" key="7">
    <source>
        <dbReference type="ARBA" id="ARBA00023012"/>
    </source>
</evidence>
<keyword evidence="9" id="KW-0812">Transmembrane</keyword>
<keyword evidence="9" id="KW-1133">Transmembrane helix</keyword>
<evidence type="ECO:0000313" key="10">
    <source>
        <dbReference type="EMBL" id="ADR34917.1"/>
    </source>
</evidence>
<evidence type="ECO:0000256" key="3">
    <source>
        <dbReference type="ARBA" id="ARBA00012438"/>
    </source>
</evidence>
<name>E4TX51_SULKY</name>
<keyword evidence="6" id="KW-0418">Kinase</keyword>
<dbReference type="PANTHER" id="PTHR45436:SF15">
    <property type="entry name" value="SENSOR HISTIDINE KINASE CUSS"/>
    <property type="match status" value="1"/>
</dbReference>
<feature type="transmembrane region" description="Helical" evidence="9">
    <location>
        <begin position="141"/>
        <end position="162"/>
    </location>
</feature>
<evidence type="ECO:0000256" key="5">
    <source>
        <dbReference type="ARBA" id="ARBA00022679"/>
    </source>
</evidence>
<proteinExistence type="predicted"/>
<organism evidence="10 11">
    <name type="scientific">Sulfuricurvum kujiense (strain ATCC BAA-921 / DSM 16994 / JCM 11577 / YK-1)</name>
    <dbReference type="NCBI Taxonomy" id="709032"/>
    <lineage>
        <taxon>Bacteria</taxon>
        <taxon>Pseudomonadati</taxon>
        <taxon>Campylobacterota</taxon>
        <taxon>Epsilonproteobacteria</taxon>
        <taxon>Campylobacterales</taxon>
        <taxon>Sulfurimonadaceae</taxon>
        <taxon>Sulfuricurvum</taxon>
    </lineage>
</organism>
<keyword evidence="8 9" id="KW-0472">Membrane</keyword>